<evidence type="ECO:0000256" key="1">
    <source>
        <dbReference type="ARBA" id="ARBA00006484"/>
    </source>
</evidence>
<dbReference type="EC" id="1.-.-.-" evidence="4"/>
<dbReference type="GO" id="GO:0016491">
    <property type="term" value="F:oxidoreductase activity"/>
    <property type="evidence" value="ECO:0007669"/>
    <property type="project" value="UniProtKB-KW"/>
</dbReference>
<evidence type="ECO:0000313" key="4">
    <source>
        <dbReference type="EMBL" id="MFF0497848.1"/>
    </source>
</evidence>
<evidence type="ECO:0000313" key="5">
    <source>
        <dbReference type="Proteomes" id="UP001601442"/>
    </source>
</evidence>
<accession>A0ABW6P3A8</accession>
<comment type="caution">
    <text evidence="4">The sequence shown here is derived from an EMBL/GenBank/DDBJ whole genome shotgun (WGS) entry which is preliminary data.</text>
</comment>
<dbReference type="PANTHER" id="PTHR42901">
    <property type="entry name" value="ALCOHOL DEHYDROGENASE"/>
    <property type="match status" value="1"/>
</dbReference>
<organism evidence="4 5">
    <name type="scientific">Nocardia aobensis</name>
    <dbReference type="NCBI Taxonomy" id="257277"/>
    <lineage>
        <taxon>Bacteria</taxon>
        <taxon>Bacillati</taxon>
        <taxon>Actinomycetota</taxon>
        <taxon>Actinomycetes</taxon>
        <taxon>Mycobacteriales</taxon>
        <taxon>Nocardiaceae</taxon>
        <taxon>Nocardia</taxon>
    </lineage>
</organism>
<keyword evidence="5" id="KW-1185">Reference proteome</keyword>
<dbReference type="SUPFAM" id="SSF51735">
    <property type="entry name" value="NAD(P)-binding Rossmann-fold domains"/>
    <property type="match status" value="1"/>
</dbReference>
<dbReference type="InterPro" id="IPR036291">
    <property type="entry name" value="NAD(P)-bd_dom_sf"/>
</dbReference>
<dbReference type="PRINTS" id="PR00080">
    <property type="entry name" value="SDRFAMILY"/>
</dbReference>
<reference evidence="4 5" key="1">
    <citation type="submission" date="2024-10" db="EMBL/GenBank/DDBJ databases">
        <title>The Natural Products Discovery Center: Release of the First 8490 Sequenced Strains for Exploring Actinobacteria Biosynthetic Diversity.</title>
        <authorList>
            <person name="Kalkreuter E."/>
            <person name="Kautsar S.A."/>
            <person name="Yang D."/>
            <person name="Bader C.D."/>
            <person name="Teijaro C.N."/>
            <person name="Fluegel L."/>
            <person name="Davis C.M."/>
            <person name="Simpson J.R."/>
            <person name="Lauterbach L."/>
            <person name="Steele A.D."/>
            <person name="Gui C."/>
            <person name="Meng S."/>
            <person name="Li G."/>
            <person name="Viehrig K."/>
            <person name="Ye F."/>
            <person name="Su P."/>
            <person name="Kiefer A.F."/>
            <person name="Nichols A."/>
            <person name="Cepeda A.J."/>
            <person name="Yan W."/>
            <person name="Fan B."/>
            <person name="Jiang Y."/>
            <person name="Adhikari A."/>
            <person name="Zheng C.-J."/>
            <person name="Schuster L."/>
            <person name="Cowan T.M."/>
            <person name="Smanski M.J."/>
            <person name="Chevrette M.G."/>
            <person name="De Carvalho L.P.S."/>
            <person name="Shen B."/>
        </authorList>
    </citation>
    <scope>NUCLEOTIDE SEQUENCE [LARGE SCALE GENOMIC DNA]</scope>
    <source>
        <strain evidence="4 5">NPDC004119</strain>
    </source>
</reference>
<sequence length="247" mass="25989">MSDQPLRGAVALVTGASGGIGAATAYRLVREGAAVALVARRADRLTRIAADLTARGGRAVAVPADLTVAAEAYRAVEDARDRLGRLDVVVNSASTMVLETALHTPIGEWDRMVSLNVSGLLHITHAAVPYLIDAAATSPRRVADLVNVGSAAGRVARPAGSVYHLTKFGLNGFTESLRQELLSEGVRVSVVAPGSVGATARDTVRESAGRPERLRPEDISDSIAYIVTRDRRVAVNEIVVRPGGQLW</sequence>
<dbReference type="PRINTS" id="PR00081">
    <property type="entry name" value="GDHRDH"/>
</dbReference>
<evidence type="ECO:0000256" key="2">
    <source>
        <dbReference type="ARBA" id="ARBA00023002"/>
    </source>
</evidence>
<name>A0ABW6P3A8_9NOCA</name>
<proteinExistence type="inferred from homology"/>
<dbReference type="Proteomes" id="UP001601442">
    <property type="component" value="Unassembled WGS sequence"/>
</dbReference>
<dbReference type="InterPro" id="IPR002347">
    <property type="entry name" value="SDR_fam"/>
</dbReference>
<keyword evidence="2 4" id="KW-0560">Oxidoreductase</keyword>
<dbReference type="Pfam" id="PF00106">
    <property type="entry name" value="adh_short"/>
    <property type="match status" value="1"/>
</dbReference>
<dbReference type="Gene3D" id="3.40.50.720">
    <property type="entry name" value="NAD(P)-binding Rossmann-like Domain"/>
    <property type="match status" value="1"/>
</dbReference>
<protein>
    <submittedName>
        <fullName evidence="4">SDR family oxidoreductase</fullName>
        <ecNumber evidence="4">1.-.-.-</ecNumber>
    </submittedName>
</protein>
<dbReference type="RefSeq" id="WP_387394660.1">
    <property type="nucleotide sequence ID" value="NZ_JBIAMT010000002.1"/>
</dbReference>
<dbReference type="PANTHER" id="PTHR42901:SF1">
    <property type="entry name" value="ALCOHOL DEHYDROGENASE"/>
    <property type="match status" value="1"/>
</dbReference>
<gene>
    <name evidence="4" type="ORF">ACFYU5_15680</name>
</gene>
<evidence type="ECO:0000256" key="3">
    <source>
        <dbReference type="RuleBase" id="RU000363"/>
    </source>
</evidence>
<comment type="similarity">
    <text evidence="1 3">Belongs to the short-chain dehydrogenases/reductases (SDR) family.</text>
</comment>
<dbReference type="EMBL" id="JBIAMT010000002">
    <property type="protein sequence ID" value="MFF0497848.1"/>
    <property type="molecule type" value="Genomic_DNA"/>
</dbReference>